<dbReference type="Pfam" id="PF05128">
    <property type="entry name" value="DUF697"/>
    <property type="match status" value="1"/>
</dbReference>
<proteinExistence type="inferred from homology"/>
<evidence type="ECO:0000256" key="8">
    <source>
        <dbReference type="HAMAP-Rule" id="MF_01085"/>
    </source>
</evidence>
<evidence type="ECO:0000313" key="10">
    <source>
        <dbReference type="EMBL" id="KAA0972624.1"/>
    </source>
</evidence>
<feature type="transmembrane region" description="Helical" evidence="8">
    <location>
        <begin position="102"/>
        <end position="123"/>
    </location>
</feature>
<evidence type="ECO:0000256" key="9">
    <source>
        <dbReference type="SAM" id="MobiDB-lite"/>
    </source>
</evidence>
<name>A0A5B0E0M1_9HYPH</name>
<dbReference type="InterPro" id="IPR021147">
    <property type="entry name" value="DUF697"/>
</dbReference>
<reference evidence="10 11" key="1">
    <citation type="submission" date="2019-08" db="EMBL/GenBank/DDBJ databases">
        <title>Aureimonas fodiniaquatilis sp. nov., isolated from a coal mine wastewater.</title>
        <authorList>
            <person name="Kim W."/>
        </authorList>
    </citation>
    <scope>NUCLEOTIDE SEQUENCE [LARGE SCALE GENOMIC DNA]</scope>
    <source>
        <strain evidence="10 11">CAU 1482</strain>
    </source>
</reference>
<keyword evidence="6 8" id="KW-1133">Transmembrane helix</keyword>
<keyword evidence="11" id="KW-1185">Reference proteome</keyword>
<evidence type="ECO:0000313" key="11">
    <source>
        <dbReference type="Proteomes" id="UP000324738"/>
    </source>
</evidence>
<evidence type="ECO:0000256" key="1">
    <source>
        <dbReference type="ARBA" id="ARBA00004429"/>
    </source>
</evidence>
<evidence type="ECO:0000256" key="6">
    <source>
        <dbReference type="ARBA" id="ARBA00022989"/>
    </source>
</evidence>
<feature type="region of interest" description="Disordered" evidence="9">
    <location>
        <begin position="1"/>
        <end position="30"/>
    </location>
</feature>
<organism evidence="10 11">
    <name type="scientific">Aureimonas fodinaquatilis</name>
    <dbReference type="NCBI Taxonomy" id="2565783"/>
    <lineage>
        <taxon>Bacteria</taxon>
        <taxon>Pseudomonadati</taxon>
        <taxon>Pseudomonadota</taxon>
        <taxon>Alphaproteobacteria</taxon>
        <taxon>Hyphomicrobiales</taxon>
        <taxon>Aurantimonadaceae</taxon>
        <taxon>Aureimonas</taxon>
    </lineage>
</organism>
<dbReference type="RefSeq" id="WP_149298508.1">
    <property type="nucleotide sequence ID" value="NZ_VTWH01000001.1"/>
</dbReference>
<dbReference type="EMBL" id="VTWH01000001">
    <property type="protein sequence ID" value="KAA0972624.1"/>
    <property type="molecule type" value="Genomic_DNA"/>
</dbReference>
<protein>
    <recommendedName>
        <fullName evidence="8">UPF0283 membrane protein FPY71_06000</fullName>
    </recommendedName>
</protein>
<dbReference type="NCBIfam" id="TIGR01620">
    <property type="entry name" value="hyp_HI0043"/>
    <property type="match status" value="1"/>
</dbReference>
<keyword evidence="5 8" id="KW-0812">Transmembrane</keyword>
<comment type="subcellular location">
    <subcellularLocation>
        <location evidence="1">Cell inner membrane</location>
        <topology evidence="1">Multi-pass membrane protein</topology>
    </subcellularLocation>
    <subcellularLocation>
        <location evidence="8">Cell membrane</location>
        <topology evidence="8">Multi-pass membrane protein</topology>
    </subcellularLocation>
</comment>
<dbReference type="OrthoDB" id="9816060at2"/>
<keyword evidence="7 8" id="KW-0472">Membrane</keyword>
<evidence type="ECO:0000256" key="2">
    <source>
        <dbReference type="ARBA" id="ARBA00008255"/>
    </source>
</evidence>
<dbReference type="AlphaFoldDB" id="A0A5B0E0M1"/>
<comment type="similarity">
    <text evidence="2 8">Belongs to the UPF0283 family.</text>
</comment>
<comment type="caution">
    <text evidence="10">The sequence shown here is derived from an EMBL/GenBank/DDBJ whole genome shotgun (WGS) entry which is preliminary data.</text>
</comment>
<dbReference type="InterPro" id="IPR006507">
    <property type="entry name" value="UPF0283"/>
</dbReference>
<feature type="transmembrane region" description="Helical" evidence="8">
    <location>
        <begin position="72"/>
        <end position="90"/>
    </location>
</feature>
<gene>
    <name evidence="10" type="ORF">FPY71_06000</name>
</gene>
<dbReference type="PANTHER" id="PTHR39342:SF1">
    <property type="entry name" value="UPF0283 MEMBRANE PROTEIN YCJF"/>
    <property type="match status" value="1"/>
</dbReference>
<evidence type="ECO:0000256" key="4">
    <source>
        <dbReference type="ARBA" id="ARBA00022519"/>
    </source>
</evidence>
<accession>A0A5B0E0M1</accession>
<dbReference type="GO" id="GO:0005886">
    <property type="term" value="C:plasma membrane"/>
    <property type="evidence" value="ECO:0007669"/>
    <property type="project" value="UniProtKB-SubCell"/>
</dbReference>
<keyword evidence="4" id="KW-0997">Cell inner membrane</keyword>
<evidence type="ECO:0000256" key="3">
    <source>
        <dbReference type="ARBA" id="ARBA00022475"/>
    </source>
</evidence>
<dbReference type="PANTHER" id="PTHR39342">
    <property type="entry name" value="UPF0283 MEMBRANE PROTEIN YCJF"/>
    <property type="match status" value="1"/>
</dbReference>
<evidence type="ECO:0000256" key="5">
    <source>
        <dbReference type="ARBA" id="ARBA00022692"/>
    </source>
</evidence>
<dbReference type="Proteomes" id="UP000324738">
    <property type="component" value="Unassembled WGS sequence"/>
</dbReference>
<dbReference type="HAMAP" id="MF_01085">
    <property type="entry name" value="UPF0283"/>
    <property type="match status" value="1"/>
</dbReference>
<keyword evidence="3 8" id="KW-1003">Cell membrane</keyword>
<sequence>MSDDRQRPPRAFDTTPASPAPPRPARAPRAVTDLSMVQLDPEEALELEMLESSATGTLQAPARRRRLTFGKVFFAGLGLVVSMSVGLALDSLVRDFFARADWLGYAAMVASAVLVIGAVGVALRELRGLMKLRQVETERREARQAYDSNDETAARHVISRLSSMLSGRAETFAGRQRLNALENEVIDGRDRIVLAERELLQPLDLRARALVLGSAKRVSVVTAVSPRALVDLAFVFYETVRLIRRISELYGARPGTIGLARLTRDVLTHLAVTGSIAVGDGLVQQVVGHGLAQKLSAKLGEGVVNGLLTARVGLAAMDLCRPMPFLSIQRPGMGSMFRDLSAVLNERTERND</sequence>
<evidence type="ECO:0000256" key="7">
    <source>
        <dbReference type="ARBA" id="ARBA00023136"/>
    </source>
</evidence>